<dbReference type="KEGG" id="sve:SVEN_4093"/>
<evidence type="ECO:0000313" key="3">
    <source>
        <dbReference type="Proteomes" id="UP000006854"/>
    </source>
</evidence>
<dbReference type="PATRIC" id="fig|953739.5.peg.6591"/>
<keyword evidence="3" id="KW-1185">Reference proteome</keyword>
<accession>F2RH51</accession>
<organism evidence="2 3">
    <name type="scientific">Streptomyces venezuelae (strain ATCC 10712 / CBS 650.69 / DSM 40230 / JCM 4526 / NBRC 13096 / PD 04745)</name>
    <dbReference type="NCBI Taxonomy" id="953739"/>
    <lineage>
        <taxon>Bacteria</taxon>
        <taxon>Bacillati</taxon>
        <taxon>Actinomycetota</taxon>
        <taxon>Actinomycetes</taxon>
        <taxon>Kitasatosporales</taxon>
        <taxon>Streptomycetaceae</taxon>
        <taxon>Streptomyces</taxon>
    </lineage>
</organism>
<dbReference type="AlphaFoldDB" id="F2RH51"/>
<dbReference type="eggNOG" id="COG4278">
    <property type="taxonomic scope" value="Bacteria"/>
</dbReference>
<reference evidence="2 3" key="1">
    <citation type="journal article" date="2011" name="BMC Genomics">
        <title>Genome-wide analysis of the role of GlnR in Streptomyces venezuelae provides new insights into global nitrogen regulation in actinomycetes.</title>
        <authorList>
            <person name="Pullan S.T."/>
            <person name="Bibb M.J."/>
            <person name="Merrick M."/>
        </authorList>
    </citation>
    <scope>NUCLEOTIDE SEQUENCE [LARGE SCALE GENOMIC DNA]</scope>
    <source>
        <strain evidence="3">ATCC 10712 / CBS 650.69 / DSM 40230 / JCM 4526 / NBRC 13096 / PD 04745</strain>
    </source>
</reference>
<dbReference type="GeneID" id="93985173"/>
<dbReference type="EMBL" id="FR845719">
    <property type="protein sequence ID" value="CCA57379.1"/>
    <property type="molecule type" value="Genomic_DNA"/>
</dbReference>
<feature type="compositionally biased region" description="Polar residues" evidence="1">
    <location>
        <begin position="111"/>
        <end position="120"/>
    </location>
</feature>
<evidence type="ECO:0000313" key="2">
    <source>
        <dbReference type="EMBL" id="CCA57379.1"/>
    </source>
</evidence>
<feature type="region of interest" description="Disordered" evidence="1">
    <location>
        <begin position="71"/>
        <end position="135"/>
    </location>
</feature>
<evidence type="ECO:0000256" key="1">
    <source>
        <dbReference type="SAM" id="MobiDB-lite"/>
    </source>
</evidence>
<proteinExistence type="predicted"/>
<feature type="compositionally biased region" description="Basic and acidic residues" evidence="1">
    <location>
        <begin position="98"/>
        <end position="107"/>
    </location>
</feature>
<sequence>MTKKREIPRYADLTWEQHGGRNCVYCDRPLQYGAREVGRVRRDYGLPLRDVPVYAGPCCLGGRAVCGGGPDRSLDVPEQPKAFAGTHRPPPRNRRAHAPSDIHHQEEPVACTNSNPTPCTASPEPPGNPPGARDLLSDAAFHGVMHTVLDNNPGWDTDKAVRVVVEALKFVHAASLFPQTRISPTHDVDEGWHALVLHTHLYATLCSRLGRTVHHYPERPDAARHDPDVITRTMALIEQAGHTPDAELWTGRVGGLAAVVRHTPAPGGCGPINPGNCATHGGDGDD</sequence>
<dbReference type="HOGENOM" id="CLU_972955_0_0_11"/>
<name>F2RH51_STRVP</name>
<dbReference type="Proteomes" id="UP000006854">
    <property type="component" value="Chromosome"/>
</dbReference>
<protein>
    <submittedName>
        <fullName evidence="2">Uncharacterized protein</fullName>
    </submittedName>
</protein>
<dbReference type="RefSeq" id="WP_015035290.1">
    <property type="nucleotide sequence ID" value="NC_018750.1"/>
</dbReference>
<gene>
    <name evidence="2" type="ordered locus">SVEN_4093</name>
</gene>